<dbReference type="InterPro" id="IPR029071">
    <property type="entry name" value="Ubiquitin-like_domsf"/>
</dbReference>
<dbReference type="AlphaFoldDB" id="A0A8H2ZH16"/>
<evidence type="ECO:0000256" key="3">
    <source>
        <dbReference type="ARBA" id="ARBA00023186"/>
    </source>
</evidence>
<evidence type="ECO:0000256" key="1">
    <source>
        <dbReference type="ARBA" id="ARBA00022614"/>
    </source>
</evidence>
<dbReference type="InterPro" id="IPR032675">
    <property type="entry name" value="LRR_dom_sf"/>
</dbReference>
<keyword evidence="2" id="KW-0677">Repeat</keyword>
<dbReference type="SUPFAM" id="SSF74924">
    <property type="entry name" value="Cap-Gly domain"/>
    <property type="match status" value="1"/>
</dbReference>
<dbReference type="GO" id="GO:0005737">
    <property type="term" value="C:cytoplasm"/>
    <property type="evidence" value="ECO:0007669"/>
    <property type="project" value="TreeGrafter"/>
</dbReference>
<evidence type="ECO:0000256" key="2">
    <source>
        <dbReference type="ARBA" id="ARBA00022737"/>
    </source>
</evidence>
<dbReference type="PANTHER" id="PTHR15454">
    <property type="entry name" value="NISCHARIN RELATED"/>
    <property type="match status" value="1"/>
</dbReference>
<keyword evidence="3" id="KW-0143">Chaperone</keyword>
<dbReference type="PROSITE" id="PS50053">
    <property type="entry name" value="UBIQUITIN_2"/>
    <property type="match status" value="1"/>
</dbReference>
<dbReference type="SUPFAM" id="SSF52047">
    <property type="entry name" value="RNI-like"/>
    <property type="match status" value="1"/>
</dbReference>
<dbReference type="GeneID" id="64857068"/>
<proteinExistence type="predicted"/>
<gene>
    <name evidence="6" type="ORF">KABA2_03S12232</name>
</gene>
<dbReference type="Gene3D" id="2.30.30.190">
    <property type="entry name" value="CAP Gly-rich-like domain"/>
    <property type="match status" value="1"/>
</dbReference>
<organism evidence="6 7">
    <name type="scientific">Maudiozyma barnettii</name>
    <dbReference type="NCBI Taxonomy" id="61262"/>
    <lineage>
        <taxon>Eukaryota</taxon>
        <taxon>Fungi</taxon>
        <taxon>Dikarya</taxon>
        <taxon>Ascomycota</taxon>
        <taxon>Saccharomycotina</taxon>
        <taxon>Saccharomycetes</taxon>
        <taxon>Saccharomycetales</taxon>
        <taxon>Saccharomycetaceae</taxon>
        <taxon>Maudiozyma</taxon>
    </lineage>
</organism>
<sequence>MERYHIGDRLQIGDDICTVRYIGYIDVWKDELAFGVEWDDTNRGKHSGTLNGHRYFSTTKENSGSFLKWSKVERVKQRGFLEAVYDIYGTSTVIDQSLRISSKNIEYLGFEELNSRNQEISSLESISLEKKSISCLSTPEEGIRTITNPFKNLKNLNISNNLISNFGDILELLEYMPSLSTLKIGGNKFKPHVPNPGEIKIYNSVKHLSLSGCDITIKCIGYIVAHFPLLESLDLGGNNLSELRNVAFQLPKYVNHLSLFNVGLDELPLGLTDWKLEYLNLSHNKIRSVILLSAKHASRESSLAQLDLSHNAINNWESIDQLNETFLQLKSLRINDNPILSADISETNLLDSNKKMFLNVLARFNNLDVLDGSHLTKVIKEEAELYLLSAILSNSVKLTKDTTRWLYFKDKYGIPEKIDKSLLHVSTEIGLLNDLEIFKLYIHYNNEDDHFEINILPNSTIRYMKSIISKHVGVPILQMKVLYEPTSETESMVEISRNFSLVSDLGLTNGSDIYVMLK</sequence>
<accession>A0A8H2ZH16</accession>
<dbReference type="InterPro" id="IPR000938">
    <property type="entry name" value="CAP-Gly_domain"/>
</dbReference>
<protein>
    <submittedName>
        <fullName evidence="6">Similar to Saccharomyces cerevisiae YER007W PAC2 Microtubule effector required for tubulin heterodimer formation</fullName>
    </submittedName>
</protein>
<dbReference type="RefSeq" id="XP_041405931.1">
    <property type="nucleotide sequence ID" value="XM_041549997.1"/>
</dbReference>
<dbReference type="Pfam" id="PF01302">
    <property type="entry name" value="CAP_GLY"/>
    <property type="match status" value="1"/>
</dbReference>
<evidence type="ECO:0000259" key="5">
    <source>
        <dbReference type="PROSITE" id="PS50245"/>
    </source>
</evidence>
<feature type="domain" description="Ubiquitin-like" evidence="4">
    <location>
        <begin position="438"/>
        <end position="518"/>
    </location>
</feature>
<dbReference type="Gene3D" id="3.80.10.10">
    <property type="entry name" value="Ribonuclease Inhibitor"/>
    <property type="match status" value="3"/>
</dbReference>
<evidence type="ECO:0000313" key="6">
    <source>
        <dbReference type="EMBL" id="CAB4254087.1"/>
    </source>
</evidence>
<name>A0A8H2ZH16_9SACH</name>
<dbReference type="PROSITE" id="PS00845">
    <property type="entry name" value="CAP_GLY_1"/>
    <property type="match status" value="1"/>
</dbReference>
<dbReference type="SMART" id="SM01052">
    <property type="entry name" value="CAP_GLY"/>
    <property type="match status" value="1"/>
</dbReference>
<evidence type="ECO:0000259" key="4">
    <source>
        <dbReference type="PROSITE" id="PS50053"/>
    </source>
</evidence>
<dbReference type="PROSITE" id="PS50245">
    <property type="entry name" value="CAP_GLY_2"/>
    <property type="match status" value="1"/>
</dbReference>
<feature type="domain" description="CAP-Gly" evidence="5">
    <location>
        <begin position="35"/>
        <end position="68"/>
    </location>
</feature>
<keyword evidence="7" id="KW-1185">Reference proteome</keyword>
<dbReference type="InterPro" id="IPR001611">
    <property type="entry name" value="Leu-rich_rpt"/>
</dbReference>
<keyword evidence="1" id="KW-0433">Leucine-rich repeat</keyword>
<dbReference type="InterPro" id="IPR036859">
    <property type="entry name" value="CAP-Gly_dom_sf"/>
</dbReference>
<dbReference type="InterPro" id="IPR000626">
    <property type="entry name" value="Ubiquitin-like_dom"/>
</dbReference>
<dbReference type="Pfam" id="PF00560">
    <property type="entry name" value="LRR_1"/>
    <property type="match status" value="1"/>
</dbReference>
<dbReference type="EMBL" id="CAEFZW010000003">
    <property type="protein sequence ID" value="CAB4254087.1"/>
    <property type="molecule type" value="Genomic_DNA"/>
</dbReference>
<dbReference type="Proteomes" id="UP000644660">
    <property type="component" value="Unassembled WGS sequence"/>
</dbReference>
<evidence type="ECO:0000313" key="7">
    <source>
        <dbReference type="Proteomes" id="UP000644660"/>
    </source>
</evidence>
<dbReference type="SUPFAM" id="SSF54236">
    <property type="entry name" value="Ubiquitin-like"/>
    <property type="match status" value="1"/>
</dbReference>
<reference evidence="6 7" key="1">
    <citation type="submission" date="2020-05" db="EMBL/GenBank/DDBJ databases">
        <authorList>
            <person name="Casaregola S."/>
            <person name="Devillers H."/>
            <person name="Grondin C."/>
        </authorList>
    </citation>
    <scope>NUCLEOTIDE SEQUENCE [LARGE SCALE GENOMIC DNA]</scope>
    <source>
        <strain evidence="6 7">CLIB 1767</strain>
    </source>
</reference>
<comment type="caution">
    <text evidence="6">The sequence shown here is derived from an EMBL/GenBank/DDBJ whole genome shotgun (WGS) entry which is preliminary data.</text>
</comment>
<dbReference type="PROSITE" id="PS51450">
    <property type="entry name" value="LRR"/>
    <property type="match status" value="4"/>
</dbReference>